<dbReference type="Proteomes" id="UP001055167">
    <property type="component" value="Unassembled WGS sequence"/>
</dbReference>
<dbReference type="EMBL" id="BPQH01000003">
    <property type="protein sequence ID" value="GJD48426.1"/>
    <property type="molecule type" value="Genomic_DNA"/>
</dbReference>
<reference evidence="2" key="2">
    <citation type="submission" date="2021-08" db="EMBL/GenBank/DDBJ databases">
        <authorList>
            <person name="Tani A."/>
            <person name="Ola A."/>
            <person name="Ogura Y."/>
            <person name="Katsura K."/>
            <person name="Hayashi T."/>
        </authorList>
    </citation>
    <scope>NUCLEOTIDE SEQUENCE</scope>
    <source>
        <strain evidence="2">KCTC 52305</strain>
    </source>
</reference>
<comment type="caution">
    <text evidence="2">The sequence shown here is derived from an EMBL/GenBank/DDBJ whole genome shotgun (WGS) entry which is preliminary data.</text>
</comment>
<dbReference type="Gene3D" id="3.90.950.20">
    <property type="entry name" value="CinA-like"/>
    <property type="match status" value="1"/>
</dbReference>
<dbReference type="InterPro" id="IPR008136">
    <property type="entry name" value="CinA_C"/>
</dbReference>
<dbReference type="InterPro" id="IPR036653">
    <property type="entry name" value="CinA-like_C"/>
</dbReference>
<protein>
    <submittedName>
        <fullName evidence="2">Nicotinamide-nucleotide amidohydrolase PncC</fullName>
    </submittedName>
</protein>
<evidence type="ECO:0000259" key="1">
    <source>
        <dbReference type="Pfam" id="PF02464"/>
    </source>
</evidence>
<proteinExistence type="predicted"/>
<name>A0ABQ4QUT3_9HYPH</name>
<organism evidence="2 3">
    <name type="scientific">Methylobacterium crusticola</name>
    <dbReference type="NCBI Taxonomy" id="1697972"/>
    <lineage>
        <taxon>Bacteria</taxon>
        <taxon>Pseudomonadati</taxon>
        <taxon>Pseudomonadota</taxon>
        <taxon>Alphaproteobacteria</taxon>
        <taxon>Hyphomicrobiales</taxon>
        <taxon>Methylobacteriaceae</taxon>
        <taxon>Methylobacterium</taxon>
    </lineage>
</organism>
<keyword evidence="3" id="KW-1185">Reference proteome</keyword>
<evidence type="ECO:0000313" key="2">
    <source>
        <dbReference type="EMBL" id="GJD48426.1"/>
    </source>
</evidence>
<evidence type="ECO:0000313" key="3">
    <source>
        <dbReference type="Proteomes" id="UP001055167"/>
    </source>
</evidence>
<reference evidence="2" key="1">
    <citation type="journal article" date="2021" name="Front. Microbiol.">
        <title>Comprehensive Comparative Genomics and Phenotyping of Methylobacterium Species.</title>
        <authorList>
            <person name="Alessa O."/>
            <person name="Ogura Y."/>
            <person name="Fujitani Y."/>
            <person name="Takami H."/>
            <person name="Hayashi T."/>
            <person name="Sahin N."/>
            <person name="Tani A."/>
        </authorList>
    </citation>
    <scope>NUCLEOTIDE SEQUENCE</scope>
    <source>
        <strain evidence="2">KCTC 52305</strain>
    </source>
</reference>
<sequence>MIADPALVTRAGVLIAAYRERQRRIVTAESCTGGLVAALLTEVAGSSAVVERGFVTYSNEAKAEILGVDFCLISTHGAVSEPVARAMAEGALAQSRADVALAVTGIAGPGGATAAKPVGLVHFGLVAAGRATRHLERRYGDLGRSEVRRRAVADALGLLETALEEV</sequence>
<feature type="domain" description="CinA C-terminal" evidence="1">
    <location>
        <begin position="14"/>
        <end position="162"/>
    </location>
</feature>
<gene>
    <name evidence="2" type="primary">pncC</name>
    <name evidence="2" type="ORF">OPKNFCMD_1145</name>
</gene>
<dbReference type="SUPFAM" id="SSF142433">
    <property type="entry name" value="CinA-like"/>
    <property type="match status" value="1"/>
</dbReference>
<dbReference type="Pfam" id="PF02464">
    <property type="entry name" value="CinA"/>
    <property type="match status" value="1"/>
</dbReference>
<dbReference type="NCBIfam" id="TIGR00199">
    <property type="entry name" value="PncC_domain"/>
    <property type="match status" value="1"/>
</dbReference>
<accession>A0ABQ4QUT3</accession>
<dbReference type="RefSeq" id="WP_128563084.1">
    <property type="nucleotide sequence ID" value="NZ_BPQH01000003.1"/>
</dbReference>